<dbReference type="InterPro" id="IPR036736">
    <property type="entry name" value="ACP-like_sf"/>
</dbReference>
<evidence type="ECO:0000256" key="4">
    <source>
        <dbReference type="ARBA" id="ARBA00023315"/>
    </source>
</evidence>
<dbReference type="InterPro" id="IPR042104">
    <property type="entry name" value="PKS_dehydratase_sf"/>
</dbReference>
<feature type="region of interest" description="Disordered" evidence="6">
    <location>
        <begin position="2648"/>
        <end position="2667"/>
    </location>
</feature>
<dbReference type="PANTHER" id="PTHR43775:SF51">
    <property type="entry name" value="INACTIVE PHENOLPHTHIOCEROL SYNTHESIS POLYKETIDE SYNTHASE TYPE I PKS1-RELATED"/>
    <property type="match status" value="1"/>
</dbReference>
<feature type="compositionally biased region" description="Low complexity" evidence="6">
    <location>
        <begin position="2648"/>
        <end position="2662"/>
    </location>
</feature>
<dbReference type="GO" id="GO:0004315">
    <property type="term" value="F:3-oxoacyl-[acyl-carrier-protein] synthase activity"/>
    <property type="evidence" value="ECO:0007669"/>
    <property type="project" value="InterPro"/>
</dbReference>
<dbReference type="SUPFAM" id="SSF51735">
    <property type="entry name" value="NAD(P)-binding Rossmann-fold domains"/>
    <property type="match status" value="4"/>
</dbReference>
<evidence type="ECO:0000256" key="5">
    <source>
        <dbReference type="PROSITE-ProRule" id="PRU01363"/>
    </source>
</evidence>
<dbReference type="EMBL" id="FLUV01001240">
    <property type="protein sequence ID" value="SBW22655.1"/>
    <property type="molecule type" value="Genomic_DNA"/>
</dbReference>
<dbReference type="Pfam" id="PF21089">
    <property type="entry name" value="PKS_DH_N"/>
    <property type="match status" value="2"/>
</dbReference>
<evidence type="ECO:0000256" key="2">
    <source>
        <dbReference type="ARBA" id="ARBA00022553"/>
    </source>
</evidence>
<feature type="compositionally biased region" description="Low complexity" evidence="6">
    <location>
        <begin position="112"/>
        <end position="126"/>
    </location>
</feature>
<dbReference type="SUPFAM" id="SSF52151">
    <property type="entry name" value="FabD/lysophospholipase-like"/>
    <property type="match status" value="1"/>
</dbReference>
<dbReference type="PROSITE" id="PS50075">
    <property type="entry name" value="CARRIER"/>
    <property type="match status" value="2"/>
</dbReference>
<feature type="domain" description="PKS/mFAS DH" evidence="9">
    <location>
        <begin position="1846"/>
        <end position="2135"/>
    </location>
</feature>
<keyword evidence="2" id="KW-0597">Phosphoprotein</keyword>
<dbReference type="InterPro" id="IPR020841">
    <property type="entry name" value="PKS_Beta-ketoAc_synthase_dom"/>
</dbReference>
<dbReference type="CDD" id="cd00833">
    <property type="entry name" value="PKS"/>
    <property type="match status" value="1"/>
</dbReference>
<dbReference type="PROSITE" id="PS00012">
    <property type="entry name" value="PHOSPHOPANTETHEINE"/>
    <property type="match status" value="2"/>
</dbReference>
<evidence type="ECO:0000256" key="3">
    <source>
        <dbReference type="ARBA" id="ARBA00022679"/>
    </source>
</evidence>
<dbReference type="GO" id="GO:0006633">
    <property type="term" value="P:fatty acid biosynthetic process"/>
    <property type="evidence" value="ECO:0007669"/>
    <property type="project" value="InterPro"/>
</dbReference>
<dbReference type="GO" id="GO:0004312">
    <property type="term" value="F:fatty acid synthase activity"/>
    <property type="evidence" value="ECO:0007669"/>
    <property type="project" value="TreeGrafter"/>
</dbReference>
<dbReference type="Pfam" id="PF22953">
    <property type="entry name" value="SpnB_Rossmann"/>
    <property type="match status" value="2"/>
</dbReference>
<dbReference type="SMART" id="SM00822">
    <property type="entry name" value="PKS_KR"/>
    <property type="match status" value="2"/>
</dbReference>
<accession>A0A1C3NYP9</accession>
<dbReference type="SUPFAM" id="SSF53901">
    <property type="entry name" value="Thiolase-like"/>
    <property type="match status" value="1"/>
</dbReference>
<dbReference type="SMART" id="SM00823">
    <property type="entry name" value="PKS_PP"/>
    <property type="match status" value="2"/>
</dbReference>
<protein>
    <submittedName>
        <fullName evidence="10">Type I polyketide synthase</fullName>
    </submittedName>
</protein>
<feature type="active site" description="Proton acceptor; for dehydratase activity" evidence="5">
    <location>
        <position position="26"/>
    </location>
</feature>
<dbReference type="FunFam" id="3.40.47.10:FF:000019">
    <property type="entry name" value="Polyketide synthase type I"/>
    <property type="match status" value="1"/>
</dbReference>
<dbReference type="Pfam" id="PF22621">
    <property type="entry name" value="CurL-like_PKS_C"/>
    <property type="match status" value="1"/>
</dbReference>
<feature type="region of interest" description="C-terminal hotdog fold" evidence="5">
    <location>
        <begin position="1996"/>
        <end position="2135"/>
    </location>
</feature>
<keyword evidence="11" id="KW-1185">Reference proteome</keyword>
<name>A0A1C3NYP9_9ACTN</name>
<dbReference type="InterPro" id="IPR036291">
    <property type="entry name" value="NAD(P)-bd_dom_sf"/>
</dbReference>
<reference evidence="11" key="1">
    <citation type="submission" date="2016-02" db="EMBL/GenBank/DDBJ databases">
        <authorList>
            <person name="Wibberg D."/>
        </authorList>
    </citation>
    <scope>NUCLEOTIDE SEQUENCE [LARGE SCALE GENOMIC DNA]</scope>
</reference>
<feature type="region of interest" description="Disordered" evidence="6">
    <location>
        <begin position="111"/>
        <end position="131"/>
    </location>
</feature>
<feature type="region of interest" description="Disordered" evidence="6">
    <location>
        <begin position="1969"/>
        <end position="1994"/>
    </location>
</feature>
<feature type="region of interest" description="C-terminal hotdog fold" evidence="5">
    <location>
        <begin position="134"/>
        <end position="272"/>
    </location>
</feature>
<evidence type="ECO:0000313" key="11">
    <source>
        <dbReference type="Proteomes" id="UP000199013"/>
    </source>
</evidence>
<dbReference type="SMART" id="SM00827">
    <property type="entry name" value="PKS_AT"/>
    <property type="match status" value="1"/>
</dbReference>
<dbReference type="PANTHER" id="PTHR43775">
    <property type="entry name" value="FATTY ACID SYNTHASE"/>
    <property type="match status" value="1"/>
</dbReference>
<dbReference type="Pfam" id="PF00109">
    <property type="entry name" value="ketoacyl-synt"/>
    <property type="match status" value="1"/>
</dbReference>
<dbReference type="InterPro" id="IPR055123">
    <property type="entry name" value="SpnB-like_Rossmann"/>
</dbReference>
<dbReference type="InterPro" id="IPR032821">
    <property type="entry name" value="PKS_assoc"/>
</dbReference>
<dbReference type="Proteomes" id="UP000199013">
    <property type="component" value="Unassembled WGS sequence"/>
</dbReference>
<dbReference type="InterPro" id="IPR049551">
    <property type="entry name" value="PKS_DH_C"/>
</dbReference>
<organism evidence="10 11">
    <name type="scientific">Candidatus Protofrankia californiensis</name>
    <dbReference type="NCBI Taxonomy" id="1839754"/>
    <lineage>
        <taxon>Bacteria</taxon>
        <taxon>Bacillati</taxon>
        <taxon>Actinomycetota</taxon>
        <taxon>Actinomycetes</taxon>
        <taxon>Frankiales</taxon>
        <taxon>Frankiaceae</taxon>
        <taxon>Protofrankia</taxon>
    </lineage>
</organism>
<dbReference type="InterPro" id="IPR020807">
    <property type="entry name" value="PKS_DH"/>
</dbReference>
<dbReference type="InterPro" id="IPR014031">
    <property type="entry name" value="Ketoacyl_synth_C"/>
</dbReference>
<feature type="domain" description="PKS/mFAS DH" evidence="9">
    <location>
        <begin position="1"/>
        <end position="272"/>
    </location>
</feature>
<keyword evidence="1" id="KW-0596">Phosphopantetheine</keyword>
<dbReference type="InterPro" id="IPR049900">
    <property type="entry name" value="PKS_mFAS_DH"/>
</dbReference>
<dbReference type="InterPro" id="IPR020806">
    <property type="entry name" value="PKS_PP-bd"/>
</dbReference>
<dbReference type="SMART" id="SM00826">
    <property type="entry name" value="PKS_DH"/>
    <property type="match status" value="2"/>
</dbReference>
<dbReference type="Gene3D" id="1.10.1200.10">
    <property type="entry name" value="ACP-like"/>
    <property type="match status" value="2"/>
</dbReference>
<dbReference type="InterPro" id="IPR049552">
    <property type="entry name" value="PKS_DH_N"/>
</dbReference>
<feature type="domain" description="Carrier" evidence="7">
    <location>
        <begin position="2687"/>
        <end position="2762"/>
    </location>
</feature>
<evidence type="ECO:0000259" key="9">
    <source>
        <dbReference type="PROSITE" id="PS52019"/>
    </source>
</evidence>
<dbReference type="InterPro" id="IPR001227">
    <property type="entry name" value="Ac_transferase_dom_sf"/>
</dbReference>
<dbReference type="GO" id="GO:0031177">
    <property type="term" value="F:phosphopantetheine binding"/>
    <property type="evidence" value="ECO:0007669"/>
    <property type="project" value="InterPro"/>
</dbReference>
<dbReference type="InterPro" id="IPR014043">
    <property type="entry name" value="Acyl_transferase_dom"/>
</dbReference>
<dbReference type="Pfam" id="PF00698">
    <property type="entry name" value="Acyl_transf_1"/>
    <property type="match status" value="1"/>
</dbReference>
<dbReference type="Pfam" id="PF00550">
    <property type="entry name" value="PP-binding"/>
    <property type="match status" value="2"/>
</dbReference>
<proteinExistence type="predicted"/>
<dbReference type="Gene3D" id="3.10.129.110">
    <property type="entry name" value="Polyketide synthase dehydratase"/>
    <property type="match status" value="2"/>
</dbReference>
<dbReference type="InterPro" id="IPR013968">
    <property type="entry name" value="PKS_KR"/>
</dbReference>
<dbReference type="Gene3D" id="3.40.47.10">
    <property type="match status" value="1"/>
</dbReference>
<dbReference type="SMART" id="SM01294">
    <property type="entry name" value="PKS_PP_betabranch"/>
    <property type="match status" value="1"/>
</dbReference>
<gene>
    <name evidence="10" type="ORF">FDG2_2940</name>
</gene>
<dbReference type="InterPro" id="IPR016039">
    <property type="entry name" value="Thiolase-like"/>
</dbReference>
<dbReference type="Gene3D" id="3.40.366.10">
    <property type="entry name" value="Malonyl-Coenzyme A Acyl Carrier Protein, domain 2"/>
    <property type="match status" value="1"/>
</dbReference>
<feature type="active site" description="Proton donor; for dehydratase activity" evidence="5">
    <location>
        <position position="197"/>
    </location>
</feature>
<dbReference type="PROSITE" id="PS52019">
    <property type="entry name" value="PKS_MFAS_DH"/>
    <property type="match status" value="2"/>
</dbReference>
<dbReference type="Gene3D" id="3.30.70.3290">
    <property type="match status" value="1"/>
</dbReference>
<sequence length="2838" mass="290669">MELPDGAGSLFTGLLTAQSHPWLADHRVDGRTLVPAAVLLELVRAAGAALGRTRVDDLVVHSPVVLDDAGPAVFQVTVPPSGQSHLRARSGEPDRGGDWTTHVTAQLTATEPADAAPGTSGAAAAAEPWQPTGERLDLGEVAATYALLADHGYQYGPAFQGLRAAWRDGDELYAEIELPAPVATDAAGYDLHPVLVDVALHVLALRSVGGPRRVPYALDGARIHAPAARQACVRFRLIAPDTYRLELGGLDGTPLLTVDRLRLRALTSQSALYQLVWSEAARDEAGAGQSVGGELAAVAPAGAVPAQVTGEGAVGAEAPGAAEAPSVADLDALLAESGAALPSTVHLYQAPGGDPGVVANAARLAVTRWLADGRTEASRLVFVTRGGVATQAGEVADPGTAAMWGLVQSAQAEYPDRFALLDVDTAAPVTPDATLSADAALPSAAPRAVVRGGRVLHPRLEPVLPARPNDPARPDGAEGAEGASRSLLPRSAAGGGVLITGGIGALGRELARHLVVRHGVRTLVLVSRSGPAHPEASATEAELAALGARVLVRACDVTRRDDLAALIADLDVPLSAVVHAAGTLEDAVVERLSADAVARVVAVKADAARHLDELTRDADLDAFVLFGSVAGILGTAGQGNYAAANRALDAVGHERHRAGRPTVTIHWGPWDLAAGMVGKLTERDEARLDRAGIGSITVEEGLALFDEALTAAAPTVVAAKLHPHALAPAERTASTRARARARLAAGGAGTVGPGSDVDVAGVLLDTVAEVLGHASRADVDADRAFVELGFDSLLAVELRNRLNAALGVTLPSTVVFDHPSPAALTRLLVELRNAADPARSGGVDGTSTDVRDGAEAATGAARTASAEDPIAIVGMACRLPGGVRTPADLWRLVAAGTDAITEFPDDRGWDPDLFDPDPERVGTSYVRHGGFLHDAAEFDAEFFGISRREALAVDPQQRLLLETAWEAVEDAGIDPTSLRGTPSGVFVGVMYSDYGARIHQRRGGTHELEGYLVAGSAGSVASGRVAYVLGLEGPAVTVDTACSSSLVAMHQAARSLRLGESSLALAGGVTVMASPATFVEFSRQRGLAPDGRCKPFAAAADGTAWAEGVGVVVLERLSDARRNGHRVLALLRGSAVNSDGASNGLTAPNGPSQERVIRAALRDADLSAGEVDVLEAHGTGTRLGDPIEAGAVHATYGRDRGEQGHPLLMGSVKSNLGHTQAAAGVTAVIKLVQAMHHGAVPATLHHDRPSEHVDWSAGTVTVPTTLLPWPETGRLRRAAASSFGISGTNAHVILERAPEDVRAPVDGPAGAPGGSAPADGTGDLGGSASAVGIGAPGGSAPADGTGEPGHDAVVAPRPAAGDDNGPLLPWVLSARTPDGLRRQAVRLRQHLLDEPAARAADVALSLATTRGAFEHRAVVLGRTREELITGLERIAALDPAAALLSGPVTGPVAGPGPVTAGSAGTSDALPLVFAGRTVAGARAVLFSGQGSQRLGMGTTLYRAFAGYADVYDAVCDEFLRVAGLDVRAVVSGPDDGRIDQTRYTQATLFAVEVALFRLLESWGLAADLVAGHSIGEIAAAHVSGALGLTDAVALVAARGGLMDELPPGGAMVAVRAPAEQVRELAAQAGAAVDVAAVNGPRSVVLSGDETEVERLVAVLADAGLRARRLTVSHAFHSARMDPMLERFRAAAGDPATGPMTRILVSTLTGREADARTLGSAAHWVDQVRGTVRFADALTRLRDLGAATFLEVGPDAVLAPMAEEADLGDGVVALPTLDRRHDELAALGSFVARSFVAGVAWDWRAILGPRAVTVPLPTYAFARERLWLDPPTEQAGAAALGLDVPDHPLLSAAVDLRDGASVYTGVLSTRRQPWLADHAVYGVPLLPAAAIVDLLGWLAARVGLAAVDELTLLAPLRLGAGDVPFRVTVERAAEAATARLLARTPGSDDWTTHAEARLVAGPGAAGLVGAGGADQGELSPAASSPGEPWSGERSPAAVPVDLTGVYATLAGLGYDYGPAFQGLRALWRDGEHLAAEVDLPSGAAASLLDAAMHGWIVAGPPSQDQNQDQDGTVDVPHIWRDVRLFGAPGIPAGPLRVRITPTGPRSFSLAAVDAAGRPAISVGELALHPVDEALLRGTETAQPTAYEVAWSSTPLDESFSGDGIAVLDLSGDAGALRLPFPVRTAGQHTTGAPDITGGPVTAGPLTDGSVIGGSVIGGSIIGGPDATGEEPAVLVVVPPGGASDDDGPAAAARVGIEAVRRLVVTAAERTRLVVVTRSAVAVGDRDAVPALAAAPLWGLVRTAQTEYPGRISVIDVDGAPASLELLPAAIASGHRQLALRAGAAYRPRLRPMRPGDAPARPEALGTGTVLVTGAGGALGEVVTRHLVTAHGARRLLLISRRGEADPALRALAENLRADGAQVRVAACDLADAEAARALLAGLDTEHPLRAVVHTAGVLADATLASMTADQLDQVLRPKIDAGWNLHRLTAGLRLDAFVLFSSVAGIVGNAGQGAYAAANTFLDALAAHRRAAGLAATSLAWGPWENGMAGGLSRADRSRIDRLGLVPLTVDDGLALLDQALRVPAPSDPADPSRQNPNGQDLNGREPNGTVRHETAALLVPTRFDVDVLGRQAGDLPAMLAELAARAGGGAARPAGPGTAPNGSGPATAPSVTLSQLVAGLDGAAARGAVEDVVLAQIVEVLGLAGRAAVPADRGLFDIGFDSLTALELRNRLGAQVGLRLPTTLLFDHPTARALVDHLTALCVPADDFLDLGLLDSLVAATTALPDDDERRGDLARALRAALRTLDVADGDSGADRAFGMDSASDDEIFGLLDRELKD</sequence>
<dbReference type="InterPro" id="IPR014030">
    <property type="entry name" value="Ketoacyl_synth_N"/>
</dbReference>
<evidence type="ECO:0000313" key="10">
    <source>
        <dbReference type="EMBL" id="SBW22655.1"/>
    </source>
</evidence>
<feature type="region of interest" description="N-terminal hotdog fold" evidence="5">
    <location>
        <begin position="1846"/>
        <end position="1964"/>
    </location>
</feature>
<dbReference type="InterPro" id="IPR006162">
    <property type="entry name" value="Ppantetheine_attach_site"/>
</dbReference>
<dbReference type="SUPFAM" id="SSF47336">
    <property type="entry name" value="ACP-like"/>
    <property type="match status" value="2"/>
</dbReference>
<evidence type="ECO:0000259" key="8">
    <source>
        <dbReference type="PROSITE" id="PS52004"/>
    </source>
</evidence>
<dbReference type="CDD" id="cd08956">
    <property type="entry name" value="KR_3_FAS_SDR_x"/>
    <property type="match status" value="2"/>
</dbReference>
<dbReference type="Pfam" id="PF08659">
    <property type="entry name" value="KR"/>
    <property type="match status" value="2"/>
</dbReference>
<evidence type="ECO:0000256" key="1">
    <source>
        <dbReference type="ARBA" id="ARBA00022450"/>
    </source>
</evidence>
<feature type="active site" description="Proton acceptor; for dehydratase activity" evidence="5">
    <location>
        <position position="1877"/>
    </location>
</feature>
<evidence type="ECO:0000259" key="7">
    <source>
        <dbReference type="PROSITE" id="PS50075"/>
    </source>
</evidence>
<dbReference type="InterPro" id="IPR057326">
    <property type="entry name" value="KR_dom"/>
</dbReference>
<feature type="compositionally biased region" description="Low complexity" evidence="6">
    <location>
        <begin position="1304"/>
        <end position="1321"/>
    </location>
</feature>
<feature type="region of interest" description="Disordered" evidence="6">
    <location>
        <begin position="2582"/>
        <end position="2609"/>
    </location>
</feature>
<dbReference type="PROSITE" id="PS52004">
    <property type="entry name" value="KS3_2"/>
    <property type="match status" value="1"/>
</dbReference>
<dbReference type="Pfam" id="PF14765">
    <property type="entry name" value="PS-DH"/>
    <property type="match status" value="2"/>
</dbReference>
<dbReference type="Pfam" id="PF16197">
    <property type="entry name" value="KAsynt_C_assoc"/>
    <property type="match status" value="1"/>
</dbReference>
<feature type="region of interest" description="N-terminal hotdog fold" evidence="5">
    <location>
        <begin position="1"/>
        <end position="114"/>
    </location>
</feature>
<feature type="region of interest" description="Disordered" evidence="6">
    <location>
        <begin position="1302"/>
        <end position="1351"/>
    </location>
</feature>
<dbReference type="InterPro" id="IPR009081">
    <property type="entry name" value="PP-bd_ACP"/>
</dbReference>
<dbReference type="InterPro" id="IPR016036">
    <property type="entry name" value="Malonyl_transacylase_ACP-bd"/>
</dbReference>
<feature type="active site" description="Proton donor; for dehydratase activity" evidence="5">
    <location>
        <position position="2048"/>
    </location>
</feature>
<dbReference type="SMART" id="SM00825">
    <property type="entry name" value="PKS_KS"/>
    <property type="match status" value="1"/>
</dbReference>
<dbReference type="InterPro" id="IPR018201">
    <property type="entry name" value="Ketoacyl_synth_AS"/>
</dbReference>
<feature type="domain" description="Ketosynthase family 3 (KS3)" evidence="8">
    <location>
        <begin position="867"/>
        <end position="1296"/>
    </location>
</feature>
<dbReference type="InterPro" id="IPR050091">
    <property type="entry name" value="PKS_NRPS_Biosynth_Enz"/>
</dbReference>
<dbReference type="Gene3D" id="3.40.50.720">
    <property type="entry name" value="NAD(P)-binding Rossmann-like Domain"/>
    <property type="match status" value="2"/>
</dbReference>
<feature type="region of interest" description="Disordered" evidence="6">
    <location>
        <begin position="460"/>
        <end position="488"/>
    </location>
</feature>
<evidence type="ECO:0000256" key="6">
    <source>
        <dbReference type="SAM" id="MobiDB-lite"/>
    </source>
</evidence>
<keyword evidence="4" id="KW-0012">Acyltransferase</keyword>
<dbReference type="SUPFAM" id="SSF55048">
    <property type="entry name" value="Probable ACP-binding domain of malonyl-CoA ACP transacylase"/>
    <property type="match status" value="1"/>
</dbReference>
<dbReference type="Pfam" id="PF02801">
    <property type="entry name" value="Ketoacyl-synt_C"/>
    <property type="match status" value="1"/>
</dbReference>
<dbReference type="InterPro" id="IPR016035">
    <property type="entry name" value="Acyl_Trfase/lysoPLipase"/>
</dbReference>
<keyword evidence="3" id="KW-0808">Transferase</keyword>
<feature type="domain" description="Carrier" evidence="7">
    <location>
        <begin position="757"/>
        <end position="832"/>
    </location>
</feature>
<dbReference type="PROSITE" id="PS00606">
    <property type="entry name" value="KS3_1"/>
    <property type="match status" value="1"/>
</dbReference>